<dbReference type="AlphaFoldDB" id="C4JFK5"/>
<name>C4JFK5_UNCRE</name>
<dbReference type="VEuPathDB" id="FungiDB:UREG_01019"/>
<dbReference type="GeneID" id="8438223"/>
<proteinExistence type="predicted"/>
<dbReference type="InParanoid" id="C4JFK5"/>
<sequence>MSLCRQACRRASGPHDNPIVNYVWVSDTLLAWSYTQFTTTQRRYGSNVPGPLEARRRLARRRNTHLATVGSGGAGIDPSLLFGRKPSEPQHRVASPFESFFLEQTPSNLGVGLRSLPECSRLIFDHVLQGYRNGSPWTIADVGDFLGDPTLNTLGSMNFVAVVQSLVTRPGSTQEVKEVFSMLKQMFNLGAVPRNEIMLMLKLVRRIQVSDNNSKHAADIHGICYNAMWRGIKSCSILPPKDIGRRTLGLWLNFLARGYPSGNSLSVSKDILRLLASNRTSSYSWIRDVLLQIVRLKAMRTPQNSGISYWRNFHRHIHDVNNIGQLFGSRFLLESILRFTESLLMSRRYRKSRRKLLQIWGGILEESALGSLLYETRWGIPPRLCNAPRMRRQLFKTSMAMKRKGNYTRQQWLLKLWLVKVLGRKARGAHQFDSRQRHVFEKLLVYDKYLRGSRPKVGINAYLRGFMRAFSRLGLPHANTVITTSMRIEYERSLRKYQHLPSDVLMTLSEVERGGLSPTDVFWDNEKHGLLRNELFVQWEKLAKQTDVTAPDFANKVLLYTETNSPRRTGLLRLLRRHTPFKIALAYSWDSFRYGSLDGRLRGAQAYTNDGYPILNPTDCLATMHSIALIFACSTKLSPRNSYRLTRWCYEYLFLHNAPIKPTIVRALYHAAIHRYQEAGLAIPMDRFTFVMDKVREVEGDEVANALSSGVPVARCGKH</sequence>
<dbReference type="eggNOG" id="ENOG502ST5Y">
    <property type="taxonomic scope" value="Eukaryota"/>
</dbReference>
<keyword evidence="2" id="KW-1185">Reference proteome</keyword>
<dbReference type="Proteomes" id="UP000002058">
    <property type="component" value="Unassembled WGS sequence"/>
</dbReference>
<reference evidence="2" key="1">
    <citation type="journal article" date="2009" name="Genome Res.">
        <title>Comparative genomic analyses of the human fungal pathogens Coccidioides and their relatives.</title>
        <authorList>
            <person name="Sharpton T.J."/>
            <person name="Stajich J.E."/>
            <person name="Rounsley S.D."/>
            <person name="Gardner M.J."/>
            <person name="Wortman J.R."/>
            <person name="Jordar V.S."/>
            <person name="Maiti R."/>
            <person name="Kodira C.D."/>
            <person name="Neafsey D.E."/>
            <person name="Zeng Q."/>
            <person name="Hung C.-Y."/>
            <person name="McMahan C."/>
            <person name="Muszewska A."/>
            <person name="Grynberg M."/>
            <person name="Mandel M.A."/>
            <person name="Kellner E.M."/>
            <person name="Barker B.M."/>
            <person name="Galgiani J.N."/>
            <person name="Orbach M.J."/>
            <person name="Kirkland T.N."/>
            <person name="Cole G.T."/>
            <person name="Henn M.R."/>
            <person name="Birren B.W."/>
            <person name="Taylor J.W."/>
        </authorList>
    </citation>
    <scope>NUCLEOTIDE SEQUENCE [LARGE SCALE GENOMIC DNA]</scope>
    <source>
        <strain evidence="2">UAMH 1704</strain>
    </source>
</reference>
<protein>
    <submittedName>
        <fullName evidence="1">Uncharacterized protein</fullName>
    </submittedName>
</protein>
<accession>C4JFK5</accession>
<dbReference type="OMA" id="NGREHMK"/>
<dbReference type="EMBL" id="CH476615">
    <property type="protein sequence ID" value="EEP76170.1"/>
    <property type="molecule type" value="Genomic_DNA"/>
</dbReference>
<gene>
    <name evidence="1" type="ORF">UREG_01019</name>
</gene>
<dbReference type="OrthoDB" id="2013972at2759"/>
<organism evidence="1 2">
    <name type="scientific">Uncinocarpus reesii (strain UAMH 1704)</name>
    <dbReference type="NCBI Taxonomy" id="336963"/>
    <lineage>
        <taxon>Eukaryota</taxon>
        <taxon>Fungi</taxon>
        <taxon>Dikarya</taxon>
        <taxon>Ascomycota</taxon>
        <taxon>Pezizomycotina</taxon>
        <taxon>Eurotiomycetes</taxon>
        <taxon>Eurotiomycetidae</taxon>
        <taxon>Onygenales</taxon>
        <taxon>Onygenaceae</taxon>
        <taxon>Uncinocarpus</taxon>
    </lineage>
</organism>
<evidence type="ECO:0000313" key="1">
    <source>
        <dbReference type="EMBL" id="EEP76170.1"/>
    </source>
</evidence>
<evidence type="ECO:0000313" key="2">
    <source>
        <dbReference type="Proteomes" id="UP000002058"/>
    </source>
</evidence>
<dbReference type="RefSeq" id="XP_002541503.1">
    <property type="nucleotide sequence ID" value="XM_002541457.1"/>
</dbReference>
<dbReference type="KEGG" id="ure:UREG_01019"/>
<dbReference type="HOGENOM" id="CLU_014665_0_0_1"/>